<sequence>MSQAAALDVIQAAHEEAEARFSLTAYDEPEGDVQIITTTPSKPNIRRAASLSLLYGLAILSLDHDGTIEQRMNELLDAGPINEVDACNRIAKFTTA</sequence>
<evidence type="ECO:0000313" key="2">
    <source>
        <dbReference type="Proteomes" id="UP000259026"/>
    </source>
</evidence>
<reference evidence="1 2" key="2">
    <citation type="submission" date="2018-09" db="EMBL/GenBank/DDBJ databases">
        <title>Giant CbK-like Caulobacter bacteriophages have genetically divergent genomes.</title>
        <authorList>
            <person name="Wilson K."/>
            <person name="Ely B."/>
        </authorList>
    </citation>
    <scope>NUCLEOTIDE SEQUENCE [LARGE SCALE GENOMIC DNA]</scope>
</reference>
<dbReference type="EMBL" id="MH588545">
    <property type="protein sequence ID" value="AXQ68694.1"/>
    <property type="molecule type" value="Genomic_DNA"/>
</dbReference>
<accession>A0A385EA15</accession>
<reference evidence="2" key="1">
    <citation type="submission" date="2018-07" db="EMBL/GenBank/DDBJ databases">
        <title>Giant CbK-like Caulobacter bacteriophages have genetically divergent genomes.</title>
        <authorList>
            <person name="Wilson K.M."/>
            <person name="Ely B."/>
        </authorList>
    </citation>
    <scope>NUCLEOTIDE SEQUENCE [LARGE SCALE GENOMIC DNA]</scope>
</reference>
<protein>
    <submittedName>
        <fullName evidence="1">Uncharacterized protein</fullName>
    </submittedName>
</protein>
<dbReference type="Proteomes" id="UP000259026">
    <property type="component" value="Segment"/>
</dbReference>
<proteinExistence type="predicted"/>
<name>A0A385EA15_9CAUD</name>
<gene>
    <name evidence="1" type="ORF">CcrPW_gp155c</name>
</gene>
<organism evidence="1 2">
    <name type="scientific">Caulobacter phage CcrPW</name>
    <dbReference type="NCBI Taxonomy" id="2283271"/>
    <lineage>
        <taxon>Viruses</taxon>
        <taxon>Duplodnaviria</taxon>
        <taxon>Heunggongvirae</taxon>
        <taxon>Uroviricota</taxon>
        <taxon>Caudoviricetes</taxon>
        <taxon>Jeanschmidtviridae</taxon>
        <taxon>Colossusvirus</taxon>
        <taxon>Colossusvirus PW</taxon>
    </lineage>
</organism>
<evidence type="ECO:0000313" key="1">
    <source>
        <dbReference type="EMBL" id="AXQ68694.1"/>
    </source>
</evidence>
<keyword evidence="2" id="KW-1185">Reference proteome</keyword>